<evidence type="ECO:0000313" key="5">
    <source>
        <dbReference type="EMBL" id="BDI30483.1"/>
    </source>
</evidence>
<dbReference type="OrthoDB" id="9799482at2"/>
<accession>A0A402CVP0</accession>
<keyword evidence="1" id="KW-0678">Repressor</keyword>
<dbReference type="PROSITE" id="PS50949">
    <property type="entry name" value="HTH_GNTR"/>
    <property type="match status" value="1"/>
</dbReference>
<dbReference type="InterPro" id="IPR046335">
    <property type="entry name" value="LacI/GalR-like_sensor"/>
</dbReference>
<dbReference type="PANTHER" id="PTHR30146">
    <property type="entry name" value="LACI-RELATED TRANSCRIPTIONAL REPRESSOR"/>
    <property type="match status" value="1"/>
</dbReference>
<dbReference type="GO" id="GO:0003700">
    <property type="term" value="F:DNA-binding transcription factor activity"/>
    <property type="evidence" value="ECO:0007669"/>
    <property type="project" value="InterPro"/>
</dbReference>
<dbReference type="Pfam" id="PF00392">
    <property type="entry name" value="GntR"/>
    <property type="match status" value="1"/>
</dbReference>
<dbReference type="Gene3D" id="1.10.10.10">
    <property type="entry name" value="Winged helix-like DNA-binding domain superfamily/Winged helix DNA-binding domain"/>
    <property type="match status" value="1"/>
</dbReference>
<evidence type="ECO:0000313" key="6">
    <source>
        <dbReference type="Proteomes" id="UP000287394"/>
    </source>
</evidence>
<dbReference type="SUPFAM" id="SSF53822">
    <property type="entry name" value="Periplasmic binding protein-like I"/>
    <property type="match status" value="1"/>
</dbReference>
<dbReference type="EMBL" id="AP025739">
    <property type="protein sequence ID" value="BDI30483.1"/>
    <property type="molecule type" value="Genomic_DNA"/>
</dbReference>
<dbReference type="GO" id="GO:0000976">
    <property type="term" value="F:transcription cis-regulatory region binding"/>
    <property type="evidence" value="ECO:0007669"/>
    <property type="project" value="TreeGrafter"/>
</dbReference>
<keyword evidence="3" id="KW-0238">DNA-binding</keyword>
<dbReference type="Proteomes" id="UP000287394">
    <property type="component" value="Chromosome"/>
</dbReference>
<dbReference type="CDD" id="cd06267">
    <property type="entry name" value="PBP1_LacI_sugar_binding-like"/>
    <property type="match status" value="1"/>
</dbReference>
<gene>
    <name evidence="5" type="ORF">CCAX7_25340</name>
</gene>
<dbReference type="InterPro" id="IPR000524">
    <property type="entry name" value="Tscrpt_reg_HTH_GntR"/>
</dbReference>
<organism evidence="5 6">
    <name type="scientific">Capsulimonas corticalis</name>
    <dbReference type="NCBI Taxonomy" id="2219043"/>
    <lineage>
        <taxon>Bacteria</taxon>
        <taxon>Bacillati</taxon>
        <taxon>Armatimonadota</taxon>
        <taxon>Armatimonadia</taxon>
        <taxon>Capsulimonadales</taxon>
        <taxon>Capsulimonadaceae</taxon>
        <taxon>Capsulimonas</taxon>
    </lineage>
</organism>
<dbReference type="SUPFAM" id="SSF46785">
    <property type="entry name" value="Winged helix' DNA-binding domain"/>
    <property type="match status" value="1"/>
</dbReference>
<dbReference type="RefSeq" id="WP_125205968.1">
    <property type="nucleotide sequence ID" value="NZ_AP025739.1"/>
</dbReference>
<keyword evidence="2" id="KW-0805">Transcription regulation</keyword>
<keyword evidence="4" id="KW-0804">Transcription</keyword>
<evidence type="ECO:0000256" key="4">
    <source>
        <dbReference type="ARBA" id="ARBA00023163"/>
    </source>
</evidence>
<dbReference type="InterPro" id="IPR036388">
    <property type="entry name" value="WH-like_DNA-bd_sf"/>
</dbReference>
<evidence type="ECO:0000256" key="3">
    <source>
        <dbReference type="ARBA" id="ARBA00023125"/>
    </source>
</evidence>
<reference evidence="5 6" key="1">
    <citation type="journal article" date="2019" name="Int. J. Syst. Evol. Microbiol.">
        <title>Capsulimonas corticalis gen. nov., sp. nov., an aerobic capsulated bacterium, of a novel bacterial order, Capsulimonadales ord. nov., of the class Armatimonadia of the phylum Armatimonadetes.</title>
        <authorList>
            <person name="Li J."/>
            <person name="Kudo C."/>
            <person name="Tonouchi A."/>
        </authorList>
    </citation>
    <scope>NUCLEOTIDE SEQUENCE [LARGE SCALE GENOMIC DNA]</scope>
    <source>
        <strain evidence="5 6">AX-7</strain>
    </source>
</reference>
<evidence type="ECO:0000256" key="2">
    <source>
        <dbReference type="ARBA" id="ARBA00023015"/>
    </source>
</evidence>
<dbReference type="Gene3D" id="3.40.50.2300">
    <property type="match status" value="2"/>
</dbReference>
<protein>
    <submittedName>
        <fullName evidence="5">Uncharacterized protein</fullName>
    </submittedName>
</protein>
<dbReference type="AlphaFoldDB" id="A0A402CVP0"/>
<dbReference type="InterPro" id="IPR036390">
    <property type="entry name" value="WH_DNA-bd_sf"/>
</dbReference>
<dbReference type="KEGG" id="ccot:CCAX7_25340"/>
<evidence type="ECO:0000256" key="1">
    <source>
        <dbReference type="ARBA" id="ARBA00022491"/>
    </source>
</evidence>
<dbReference type="InterPro" id="IPR028082">
    <property type="entry name" value="Peripla_BP_I"/>
</dbReference>
<sequence>MTIEFKPRKYERLASELRDLIRGGSLKPGDQLPTFAELHLKSGITKPTIIRAHTLLEREGLITRRRGHGTFVAEPAAGAAAGPMTDTIAVFTPYGGVAAQRTYHSPGWAIHTTAGVLERVSEAGKHAILLHPDRVTERDIEWLTTQRTLGAIVYGENELDVAHLQMIISSFVKAGVPIAEMDQPPGSVVCDRVESDHEQGAYELTQWLIARGRRRILPIMPLTDEFHWGARRIAGYERAMREAGLAPMAPIGNPVPGDAPVTRAEFDAVTRTRAATLIEVMVGDDACDALLLATDGLVFSYAAACRMFGRQPNRDVLLAGYDNYWEDAPEREAGWETARPDITVDKDNHRIGAELVQLLLDRLEGRLPSEPQLRMIPPKVIVLSDAVGDPKILPQNA</sequence>
<dbReference type="CDD" id="cd07377">
    <property type="entry name" value="WHTH_GntR"/>
    <property type="match status" value="1"/>
</dbReference>
<name>A0A402CVP0_9BACT</name>
<proteinExistence type="predicted"/>
<dbReference type="SMART" id="SM00345">
    <property type="entry name" value="HTH_GNTR"/>
    <property type="match status" value="1"/>
</dbReference>
<keyword evidence="6" id="KW-1185">Reference proteome</keyword>
<dbReference type="PANTHER" id="PTHR30146:SF148">
    <property type="entry name" value="HTH-TYPE TRANSCRIPTIONAL REPRESSOR PURR-RELATED"/>
    <property type="match status" value="1"/>
</dbReference>
<dbReference type="Pfam" id="PF13377">
    <property type="entry name" value="Peripla_BP_3"/>
    <property type="match status" value="1"/>
</dbReference>